<dbReference type="EMBL" id="WHLY01000002">
    <property type="protein sequence ID" value="MPR37159.1"/>
    <property type="molecule type" value="Genomic_DNA"/>
</dbReference>
<keyword evidence="1" id="KW-0472">Membrane</keyword>
<comment type="caution">
    <text evidence="2">The sequence shown here is derived from an EMBL/GenBank/DDBJ whole genome shotgun (WGS) entry which is preliminary data.</text>
</comment>
<keyword evidence="1" id="KW-1133">Transmembrane helix</keyword>
<evidence type="ECO:0000313" key="2">
    <source>
        <dbReference type="EMBL" id="MPR37159.1"/>
    </source>
</evidence>
<feature type="transmembrane region" description="Helical" evidence="1">
    <location>
        <begin position="171"/>
        <end position="189"/>
    </location>
</feature>
<evidence type="ECO:0000256" key="1">
    <source>
        <dbReference type="SAM" id="Phobius"/>
    </source>
</evidence>
<proteinExistence type="predicted"/>
<feature type="transmembrane region" description="Helical" evidence="1">
    <location>
        <begin position="7"/>
        <end position="27"/>
    </location>
</feature>
<keyword evidence="3" id="KW-1185">Reference proteome</keyword>
<keyword evidence="1" id="KW-0812">Transmembrane</keyword>
<accession>A0A7C9BVY3</accession>
<dbReference type="Proteomes" id="UP000479293">
    <property type="component" value="Unassembled WGS sequence"/>
</dbReference>
<reference evidence="2 3" key="1">
    <citation type="submission" date="2019-10" db="EMBL/GenBank/DDBJ databases">
        <title>Draft Genome Sequence of Cytophagaceae sp. SJW1-29.</title>
        <authorList>
            <person name="Choi A."/>
        </authorList>
    </citation>
    <scope>NUCLEOTIDE SEQUENCE [LARGE SCALE GENOMIC DNA]</scope>
    <source>
        <strain evidence="2 3">SJW1-29</strain>
    </source>
</reference>
<dbReference type="RefSeq" id="WP_152765708.1">
    <property type="nucleotide sequence ID" value="NZ_WHLY01000002.1"/>
</dbReference>
<name>A0A7C9BVY3_9BACT</name>
<evidence type="ECO:0000313" key="3">
    <source>
        <dbReference type="Proteomes" id="UP000479293"/>
    </source>
</evidence>
<gene>
    <name evidence="2" type="ORF">GBK04_28445</name>
</gene>
<organism evidence="2 3">
    <name type="scientific">Salmonirosea aquatica</name>
    <dbReference type="NCBI Taxonomy" id="2654236"/>
    <lineage>
        <taxon>Bacteria</taxon>
        <taxon>Pseudomonadati</taxon>
        <taxon>Bacteroidota</taxon>
        <taxon>Cytophagia</taxon>
        <taxon>Cytophagales</taxon>
        <taxon>Spirosomataceae</taxon>
        <taxon>Salmonirosea</taxon>
    </lineage>
</organism>
<dbReference type="AlphaFoldDB" id="A0A7C9BVY3"/>
<protein>
    <submittedName>
        <fullName evidence="2">Uncharacterized protein</fullName>
    </submittedName>
</protein>
<sequence length="190" mass="21607">MKWNVKGTSWSVLLLGSIILFGAGYFARRYQERPRHAVQELTAERAAHIDKIRSIDQQLITEYAKLDSLYSSRPADPDSAARALLERYRAAGYLDTYGSPPVDQPNAADHQRTENMRRSRQINGLLNAKIQTLIAETSRQETEINDAQQGLKEETARRSVMERRAKRRGNVVLVETLVIAAAIVTKFFYE</sequence>